<evidence type="ECO:0000313" key="1">
    <source>
        <dbReference type="EMBL" id="PSL27438.1"/>
    </source>
</evidence>
<gene>
    <name evidence="1" type="ORF">CLV60_108296</name>
</gene>
<keyword evidence="2" id="KW-1185">Reference proteome</keyword>
<dbReference type="Proteomes" id="UP000241964">
    <property type="component" value="Unassembled WGS sequence"/>
</dbReference>
<dbReference type="EMBL" id="PYAS01000008">
    <property type="protein sequence ID" value="PSL27438.1"/>
    <property type="molecule type" value="Genomic_DNA"/>
</dbReference>
<dbReference type="Pfam" id="PF17642">
    <property type="entry name" value="TssD"/>
    <property type="match status" value="1"/>
</dbReference>
<proteinExistence type="predicted"/>
<protein>
    <submittedName>
        <fullName evidence="1">Uncharacterized protein</fullName>
    </submittedName>
</protein>
<sequence>MPASFVAEFRVADASYTILTCDYQMSQPTDARGRPTAGVRSGLLRVSLMGANYQVLTHWAINPFKAHDGEIVFKDRSGKTLKTLTFKQGYCVSYREIFTPFDGEAVAYSFDLGITAAKITLLGDALHDSQWLDWKFGSR</sequence>
<name>A0A2P8G0D7_9BACT</name>
<reference evidence="1 2" key="1">
    <citation type="submission" date="2018-03" db="EMBL/GenBank/DDBJ databases">
        <title>Genomic Encyclopedia of Archaeal and Bacterial Type Strains, Phase II (KMG-II): from individual species to whole genera.</title>
        <authorList>
            <person name="Goeker M."/>
        </authorList>
    </citation>
    <scope>NUCLEOTIDE SEQUENCE [LARGE SCALE GENOMIC DNA]</scope>
    <source>
        <strain evidence="1 2">DSM 29057</strain>
    </source>
</reference>
<dbReference type="InterPro" id="IPR041408">
    <property type="entry name" value="Hcp_Tssd"/>
</dbReference>
<comment type="caution">
    <text evidence="1">The sequence shown here is derived from an EMBL/GenBank/DDBJ whole genome shotgun (WGS) entry which is preliminary data.</text>
</comment>
<dbReference type="GO" id="GO:0033104">
    <property type="term" value="C:type VI protein secretion system complex"/>
    <property type="evidence" value="ECO:0007669"/>
    <property type="project" value="InterPro"/>
</dbReference>
<dbReference type="RefSeq" id="WP_106596830.1">
    <property type="nucleotide sequence ID" value="NZ_PYAS01000008.1"/>
</dbReference>
<dbReference type="AlphaFoldDB" id="A0A2P8G0D7"/>
<organism evidence="1 2">
    <name type="scientific">Dyadobacter jiangsuensis</name>
    <dbReference type="NCBI Taxonomy" id="1591085"/>
    <lineage>
        <taxon>Bacteria</taxon>
        <taxon>Pseudomonadati</taxon>
        <taxon>Bacteroidota</taxon>
        <taxon>Cytophagia</taxon>
        <taxon>Cytophagales</taxon>
        <taxon>Spirosomataceae</taxon>
        <taxon>Dyadobacter</taxon>
    </lineage>
</organism>
<accession>A0A2P8G0D7</accession>
<dbReference type="OrthoDB" id="954266at2"/>
<evidence type="ECO:0000313" key="2">
    <source>
        <dbReference type="Proteomes" id="UP000241964"/>
    </source>
</evidence>